<dbReference type="InParanoid" id="A0A059BDS2"/>
<keyword evidence="1" id="KW-1133">Transmembrane helix</keyword>
<evidence type="ECO:0000313" key="2">
    <source>
        <dbReference type="EMBL" id="KCW64273.1"/>
    </source>
</evidence>
<keyword evidence="1" id="KW-0472">Membrane</keyword>
<sequence>MGKPCDSTDTNFRARFLQQNVGWIFPNFLNPRNLRLNRGHPISHVLLPQIDPVLLYLKLIIFSFIFNL</sequence>
<dbReference type="EMBL" id="KK198759">
    <property type="protein sequence ID" value="KCW64273.1"/>
    <property type="molecule type" value="Genomic_DNA"/>
</dbReference>
<dbReference type="Gramene" id="KCW64273">
    <property type="protein sequence ID" value="KCW64273"/>
    <property type="gene ID" value="EUGRSUZ_G01910"/>
</dbReference>
<proteinExistence type="predicted"/>
<feature type="transmembrane region" description="Helical" evidence="1">
    <location>
        <begin position="45"/>
        <end position="66"/>
    </location>
</feature>
<keyword evidence="1" id="KW-0812">Transmembrane</keyword>
<protein>
    <submittedName>
        <fullName evidence="2">Uncharacterized protein</fullName>
    </submittedName>
</protein>
<accession>A0A059BDS2</accession>
<reference evidence="2" key="1">
    <citation type="submission" date="2013-07" db="EMBL/GenBank/DDBJ databases">
        <title>The genome of Eucalyptus grandis.</title>
        <authorList>
            <person name="Schmutz J."/>
            <person name="Hayes R."/>
            <person name="Myburg A."/>
            <person name="Tuskan G."/>
            <person name="Grattapaglia D."/>
            <person name="Rokhsar D.S."/>
        </authorList>
    </citation>
    <scope>NUCLEOTIDE SEQUENCE</scope>
    <source>
        <tissue evidence="2">Leaf extractions</tissue>
    </source>
</reference>
<evidence type="ECO:0000256" key="1">
    <source>
        <dbReference type="SAM" id="Phobius"/>
    </source>
</evidence>
<name>A0A059BDS2_EUCGR</name>
<organism evidence="2">
    <name type="scientific">Eucalyptus grandis</name>
    <name type="common">Flooded gum</name>
    <dbReference type="NCBI Taxonomy" id="71139"/>
    <lineage>
        <taxon>Eukaryota</taxon>
        <taxon>Viridiplantae</taxon>
        <taxon>Streptophyta</taxon>
        <taxon>Embryophyta</taxon>
        <taxon>Tracheophyta</taxon>
        <taxon>Spermatophyta</taxon>
        <taxon>Magnoliopsida</taxon>
        <taxon>eudicotyledons</taxon>
        <taxon>Gunneridae</taxon>
        <taxon>Pentapetalae</taxon>
        <taxon>rosids</taxon>
        <taxon>malvids</taxon>
        <taxon>Myrtales</taxon>
        <taxon>Myrtaceae</taxon>
        <taxon>Myrtoideae</taxon>
        <taxon>Eucalypteae</taxon>
        <taxon>Eucalyptus</taxon>
    </lineage>
</organism>
<gene>
    <name evidence="2" type="ORF">EUGRSUZ_G01910</name>
</gene>
<dbReference type="AlphaFoldDB" id="A0A059BDS2"/>